<reference evidence="1 2" key="1">
    <citation type="submission" date="2019-05" db="EMBL/GenBank/DDBJ databases">
        <title>The compact genome of Giardia muris reveals important steps in the evolution of intestinal protozoan parasites.</title>
        <authorList>
            <person name="Xu F."/>
            <person name="Jimenez-Gonzalez A."/>
            <person name="Einarsson E."/>
            <person name="Astvaldsson A."/>
            <person name="Peirasmaki D."/>
            <person name="Eckmann L."/>
            <person name="Andersson J.O."/>
            <person name="Svard S.G."/>
            <person name="Jerlstrom-Hultqvist J."/>
        </authorList>
    </citation>
    <scope>NUCLEOTIDE SEQUENCE [LARGE SCALE GENOMIC DNA]</scope>
    <source>
        <strain evidence="1 2">Roberts-Thomson</strain>
    </source>
</reference>
<name>A0A4Z1T2X8_GIAMU</name>
<dbReference type="Proteomes" id="UP000315496">
    <property type="component" value="Chromosome 1"/>
</dbReference>
<sequence>MALSIFKDALKEAFDVFCGNLEESFLAARDIVEHTRAEWARIRGAWSTKRHAMPPAQAWAIIGEENNEPGKLETRRDQLLYQTALSPYLQRRVKDAYNVCRASIGY</sequence>
<organism evidence="1 2">
    <name type="scientific">Giardia muris</name>
    <dbReference type="NCBI Taxonomy" id="5742"/>
    <lineage>
        <taxon>Eukaryota</taxon>
        <taxon>Metamonada</taxon>
        <taxon>Diplomonadida</taxon>
        <taxon>Hexamitidae</taxon>
        <taxon>Giardiinae</taxon>
        <taxon>Giardia</taxon>
    </lineage>
</organism>
<gene>
    <name evidence="1" type="ORF">GMRT_13588</name>
</gene>
<evidence type="ECO:0000313" key="1">
    <source>
        <dbReference type="EMBL" id="TNJ30008.1"/>
    </source>
</evidence>
<evidence type="ECO:0000313" key="2">
    <source>
        <dbReference type="Proteomes" id="UP000315496"/>
    </source>
</evidence>
<dbReference type="VEuPathDB" id="GiardiaDB:GMRT_13588"/>
<keyword evidence="2" id="KW-1185">Reference proteome</keyword>
<comment type="caution">
    <text evidence="1">The sequence shown here is derived from an EMBL/GenBank/DDBJ whole genome shotgun (WGS) entry which is preliminary data.</text>
</comment>
<protein>
    <submittedName>
        <fullName evidence="1">Pam16</fullName>
    </submittedName>
</protein>
<proteinExistence type="predicted"/>
<dbReference type="EMBL" id="VDLU01000001">
    <property type="protein sequence ID" value="TNJ30008.1"/>
    <property type="molecule type" value="Genomic_DNA"/>
</dbReference>
<accession>A0A4Z1T2X8</accession>
<dbReference type="AlphaFoldDB" id="A0A4Z1T2X8"/>